<evidence type="ECO:0000256" key="6">
    <source>
        <dbReference type="ARBA" id="ARBA00023295"/>
    </source>
</evidence>
<name>G4TQK0_SERID</name>
<comment type="similarity">
    <text evidence="3 7">Belongs to the glycosyl hydrolase 43 family.</text>
</comment>
<protein>
    <recommendedName>
        <fullName evidence="4 7">Arabinan endo-1,5-alpha-L-arabinosidase</fullName>
        <ecNumber evidence="4 7">3.2.1.99</ecNumber>
    </recommendedName>
</protein>
<evidence type="ECO:0000256" key="10">
    <source>
        <dbReference type="SAM" id="SignalP"/>
    </source>
</evidence>
<feature type="active site" description="Proton donor" evidence="8">
    <location>
        <position position="219"/>
    </location>
</feature>
<keyword evidence="12" id="KW-1185">Reference proteome</keyword>
<dbReference type="UniPathway" id="UPA00667"/>
<evidence type="ECO:0000313" key="11">
    <source>
        <dbReference type="EMBL" id="CCA73593.1"/>
    </source>
</evidence>
<accession>G4TQK0</accession>
<dbReference type="PIRSF" id="PIRSF026534">
    <property type="entry name" value="Endo_alpha-L-arabinosidase"/>
    <property type="match status" value="1"/>
</dbReference>
<feature type="chain" id="PRO_5003468794" description="Arabinan endo-1,5-alpha-L-arabinosidase" evidence="10">
    <location>
        <begin position="21"/>
        <end position="328"/>
    </location>
</feature>
<dbReference type="OMA" id="MNFGSFY"/>
<proteinExistence type="inferred from homology"/>
<sequence length="328" mass="34762">MSTLFARLVVLVAGIAAVWAAQPNSITLKGAYTGVHDPSALCQRADGTWFMFSTAYAAIPARQNTLNELPPVSESRFGQAKIETWTNAGVVWPNGASWTAPYTGSNNANLWAPDCTFANGQFYLYYSASTFGSRNSAIFFARSTTGNQGTWVNNGLVYSTTTSSSYNAIDPNLIIDNGSWYLAFGSWSAGIGLLKLSSSTGKPSSTSVTLLATRSNGIEAPFIVKNGSYYYLFTSWDKCCAGLDSTYNIRVGRASSITGTYKDKAGVSLTSGGGTVVLSTHGSIVGPGGQSLFTTGGVTYLVYHYYTSTGSNLGINKLDFSSGWPVAV</sequence>
<gene>
    <name evidence="11" type="ORF">PIIN_07545</name>
</gene>
<evidence type="ECO:0000313" key="12">
    <source>
        <dbReference type="Proteomes" id="UP000007148"/>
    </source>
</evidence>
<dbReference type="InterPro" id="IPR016840">
    <property type="entry name" value="Glyco_hydro_43_endo_a_Ara-ase"/>
</dbReference>
<evidence type="ECO:0000256" key="4">
    <source>
        <dbReference type="ARBA" id="ARBA00012586"/>
    </source>
</evidence>
<evidence type="ECO:0000256" key="2">
    <source>
        <dbReference type="ARBA" id="ARBA00004834"/>
    </source>
</evidence>
<dbReference type="InterPro" id="IPR023296">
    <property type="entry name" value="Glyco_hydro_beta-prop_sf"/>
</dbReference>
<dbReference type="GO" id="GO:0046558">
    <property type="term" value="F:arabinan endo-1,5-alpha-L-arabinosidase activity"/>
    <property type="evidence" value="ECO:0007669"/>
    <property type="project" value="UniProtKB-EC"/>
</dbReference>
<dbReference type="InParanoid" id="G4TQK0"/>
<dbReference type="PANTHER" id="PTHR43301">
    <property type="entry name" value="ARABINAN ENDO-1,5-ALPHA-L-ARABINOSIDASE"/>
    <property type="match status" value="1"/>
</dbReference>
<feature type="active site" description="Proton acceptor" evidence="8">
    <location>
        <position position="37"/>
    </location>
</feature>
<dbReference type="GO" id="GO:0031222">
    <property type="term" value="P:arabinan catabolic process"/>
    <property type="evidence" value="ECO:0007669"/>
    <property type="project" value="UniProtKB-UniPathway"/>
</dbReference>
<evidence type="ECO:0000256" key="8">
    <source>
        <dbReference type="PIRSR" id="PIRSR606710-1"/>
    </source>
</evidence>
<dbReference type="EC" id="3.2.1.99" evidence="4 7"/>
<dbReference type="AlphaFoldDB" id="G4TQK0"/>
<dbReference type="InterPro" id="IPR006710">
    <property type="entry name" value="Glyco_hydro_43"/>
</dbReference>
<feature type="site" description="Important for catalytic activity, responsible for pKa modulation of the active site Glu and correct orientation of both the proton donor and substrate" evidence="9">
    <location>
        <position position="170"/>
    </location>
</feature>
<feature type="signal peptide" evidence="10">
    <location>
        <begin position="1"/>
        <end position="20"/>
    </location>
</feature>
<dbReference type="STRING" id="1109443.G4TQK0"/>
<dbReference type="Pfam" id="PF04616">
    <property type="entry name" value="Glyco_hydro_43"/>
    <property type="match status" value="1"/>
</dbReference>
<keyword evidence="6 7" id="KW-0326">Glycosidase</keyword>
<comment type="catalytic activity">
    <reaction evidence="1 7">
        <text>Endohydrolysis of (1-&gt;5)-alpha-arabinofuranosidic linkages in (1-&gt;5)-arabinans.</text>
        <dbReference type="EC" id="3.2.1.99"/>
    </reaction>
</comment>
<keyword evidence="10" id="KW-0732">Signal</keyword>
<dbReference type="Gene3D" id="2.115.10.20">
    <property type="entry name" value="Glycosyl hydrolase domain, family 43"/>
    <property type="match status" value="1"/>
</dbReference>
<evidence type="ECO:0000256" key="9">
    <source>
        <dbReference type="PIRSR" id="PIRSR606710-2"/>
    </source>
</evidence>
<dbReference type="PANTHER" id="PTHR43301:SF3">
    <property type="entry name" value="ARABINAN ENDO-1,5-ALPHA-L-ARABINOSIDASE A-RELATED"/>
    <property type="match status" value="1"/>
</dbReference>
<evidence type="ECO:0000256" key="3">
    <source>
        <dbReference type="ARBA" id="ARBA00009865"/>
    </source>
</evidence>
<comment type="caution">
    <text evidence="11">The sequence shown here is derived from an EMBL/GenBank/DDBJ whole genome shotgun (WGS) entry which is preliminary data.</text>
</comment>
<evidence type="ECO:0000256" key="1">
    <source>
        <dbReference type="ARBA" id="ARBA00000375"/>
    </source>
</evidence>
<dbReference type="OrthoDB" id="195678at2759"/>
<dbReference type="SUPFAM" id="SSF75005">
    <property type="entry name" value="Arabinanase/levansucrase/invertase"/>
    <property type="match status" value="1"/>
</dbReference>
<dbReference type="InterPro" id="IPR050727">
    <property type="entry name" value="GH43_arabinanases"/>
</dbReference>
<reference evidence="11 12" key="1">
    <citation type="journal article" date="2011" name="PLoS Pathog.">
        <title>Endophytic Life Strategies Decoded by Genome and Transcriptome Analyses of the Mutualistic Root Symbiont Piriformospora indica.</title>
        <authorList>
            <person name="Zuccaro A."/>
            <person name="Lahrmann U."/>
            <person name="Guldener U."/>
            <person name="Langen G."/>
            <person name="Pfiffi S."/>
            <person name="Biedenkopf D."/>
            <person name="Wong P."/>
            <person name="Samans B."/>
            <person name="Grimm C."/>
            <person name="Basiewicz M."/>
            <person name="Murat C."/>
            <person name="Martin F."/>
            <person name="Kogel K.H."/>
        </authorList>
    </citation>
    <scope>NUCLEOTIDE SEQUENCE [LARGE SCALE GENOMIC DNA]</scope>
    <source>
        <strain evidence="11 12">DSM 11827</strain>
    </source>
</reference>
<dbReference type="EMBL" id="CAFZ01000237">
    <property type="protein sequence ID" value="CCA73593.1"/>
    <property type="molecule type" value="Genomic_DNA"/>
</dbReference>
<dbReference type="HOGENOM" id="CLU_009397_5_1_1"/>
<dbReference type="CDD" id="cd08998">
    <property type="entry name" value="GH43_Arb43a-like"/>
    <property type="match status" value="1"/>
</dbReference>
<dbReference type="Proteomes" id="UP000007148">
    <property type="component" value="Unassembled WGS sequence"/>
</dbReference>
<evidence type="ECO:0000256" key="7">
    <source>
        <dbReference type="PIRNR" id="PIRNR026534"/>
    </source>
</evidence>
<dbReference type="eggNOG" id="ENOG502QTQG">
    <property type="taxonomic scope" value="Eukaryota"/>
</dbReference>
<keyword evidence="5 7" id="KW-0378">Hydrolase</keyword>
<evidence type="ECO:0000256" key="5">
    <source>
        <dbReference type="ARBA" id="ARBA00022801"/>
    </source>
</evidence>
<organism evidence="11 12">
    <name type="scientific">Serendipita indica (strain DSM 11827)</name>
    <name type="common">Root endophyte fungus</name>
    <name type="synonym">Piriformospora indica</name>
    <dbReference type="NCBI Taxonomy" id="1109443"/>
    <lineage>
        <taxon>Eukaryota</taxon>
        <taxon>Fungi</taxon>
        <taxon>Dikarya</taxon>
        <taxon>Basidiomycota</taxon>
        <taxon>Agaricomycotina</taxon>
        <taxon>Agaricomycetes</taxon>
        <taxon>Sebacinales</taxon>
        <taxon>Serendipitaceae</taxon>
        <taxon>Serendipita</taxon>
    </lineage>
</organism>
<comment type="pathway">
    <text evidence="2 7">Glycan metabolism; L-arabinan degradation.</text>
</comment>